<dbReference type="AlphaFoldDB" id="A0A165DZZ2"/>
<dbReference type="InParanoid" id="A0A165DZZ2"/>
<name>A0A165DZZ2_EXIGL</name>
<sequence length="495" mass="56807">MSAHLSDDLASFYDGLVAQLDDRAAALRQTLAQTPETEPLHDELRGNHKDLLAHRENIHASAIRLHNTHRSPPLAFPVELLCAVFQAVVGEVNSMWDDWNLDYKLDGRRRAAPFTLASVCRRWRAIVLSTPSLWYYIAIPPAQCTEDYNKSHAYVDTVLDRSGETALQITINWDPFDEQWGEVHANVHNEALVCRLAEAAHRWKVVFMASLDATEWRRYVGHCAMPMLEELVIRRTDGGRGAHWEFDVPSFLSTCQNLRRVRVDDLYVVSPPCSTPIQNLVVLDLEFLLSASVQMIWDLLQVLPRLEILCINLWTDPGWDWHRTPQILRLARLRVITIRHWAQRVMEAWVAHLELPQLQSCVLGGRRPRDLTAFFATFANRVLTLTIEDMDDDLKLETLIEFRRLKVLILTHPGAAYAEIFSSLADSTGIWPALETVVLRGLTITEQVGGALIRLIRSRHPSRLKHVRLEQCRTPGWFDEQLPLFLRDPEIDIPY</sequence>
<gene>
    <name evidence="1" type="ORF">EXIGLDRAFT_841229</name>
</gene>
<accession>A0A165DZZ2</accession>
<proteinExistence type="predicted"/>
<organism evidence="1 2">
    <name type="scientific">Exidia glandulosa HHB12029</name>
    <dbReference type="NCBI Taxonomy" id="1314781"/>
    <lineage>
        <taxon>Eukaryota</taxon>
        <taxon>Fungi</taxon>
        <taxon>Dikarya</taxon>
        <taxon>Basidiomycota</taxon>
        <taxon>Agaricomycotina</taxon>
        <taxon>Agaricomycetes</taxon>
        <taxon>Auriculariales</taxon>
        <taxon>Exidiaceae</taxon>
        <taxon>Exidia</taxon>
    </lineage>
</organism>
<dbReference type="Proteomes" id="UP000077266">
    <property type="component" value="Unassembled WGS sequence"/>
</dbReference>
<dbReference type="EMBL" id="KV426177">
    <property type="protein sequence ID" value="KZV85774.1"/>
    <property type="molecule type" value="Genomic_DNA"/>
</dbReference>
<dbReference type="Gene3D" id="3.80.10.10">
    <property type="entry name" value="Ribonuclease Inhibitor"/>
    <property type="match status" value="1"/>
</dbReference>
<evidence type="ECO:0000313" key="2">
    <source>
        <dbReference type="Proteomes" id="UP000077266"/>
    </source>
</evidence>
<protein>
    <submittedName>
        <fullName evidence="1">Uncharacterized protein</fullName>
    </submittedName>
</protein>
<dbReference type="OrthoDB" id="3365698at2759"/>
<keyword evidence="2" id="KW-1185">Reference proteome</keyword>
<dbReference type="InterPro" id="IPR032675">
    <property type="entry name" value="LRR_dom_sf"/>
</dbReference>
<dbReference type="SUPFAM" id="SSF52047">
    <property type="entry name" value="RNI-like"/>
    <property type="match status" value="1"/>
</dbReference>
<evidence type="ECO:0000313" key="1">
    <source>
        <dbReference type="EMBL" id="KZV85774.1"/>
    </source>
</evidence>
<reference evidence="1 2" key="1">
    <citation type="journal article" date="2016" name="Mol. Biol. Evol.">
        <title>Comparative Genomics of Early-Diverging Mushroom-Forming Fungi Provides Insights into the Origins of Lignocellulose Decay Capabilities.</title>
        <authorList>
            <person name="Nagy L.G."/>
            <person name="Riley R."/>
            <person name="Tritt A."/>
            <person name="Adam C."/>
            <person name="Daum C."/>
            <person name="Floudas D."/>
            <person name="Sun H."/>
            <person name="Yadav J.S."/>
            <person name="Pangilinan J."/>
            <person name="Larsson K.H."/>
            <person name="Matsuura K."/>
            <person name="Barry K."/>
            <person name="Labutti K."/>
            <person name="Kuo R."/>
            <person name="Ohm R.A."/>
            <person name="Bhattacharya S.S."/>
            <person name="Shirouzu T."/>
            <person name="Yoshinaga Y."/>
            <person name="Martin F.M."/>
            <person name="Grigoriev I.V."/>
            <person name="Hibbett D.S."/>
        </authorList>
    </citation>
    <scope>NUCLEOTIDE SEQUENCE [LARGE SCALE GENOMIC DNA]</scope>
    <source>
        <strain evidence="1 2">HHB12029</strain>
    </source>
</reference>